<evidence type="ECO:0000313" key="7">
    <source>
        <dbReference type="Proteomes" id="UP001158297"/>
    </source>
</evidence>
<evidence type="ECO:0000313" key="6">
    <source>
        <dbReference type="EMBL" id="MDH0362603.1"/>
    </source>
</evidence>
<keyword evidence="2" id="KW-0547">Nucleotide-binding</keyword>
<dbReference type="EMBL" id="JAODZU010000005">
    <property type="protein sequence ID" value="MDH0362603.1"/>
    <property type="molecule type" value="Genomic_DNA"/>
</dbReference>
<gene>
    <name evidence="6" type="ORF">N7330_05965</name>
</gene>
<organism evidence="6 7">
    <name type="scientific">Comamonas aquatica</name>
    <dbReference type="NCBI Taxonomy" id="225991"/>
    <lineage>
        <taxon>Bacteria</taxon>
        <taxon>Pseudomonadati</taxon>
        <taxon>Pseudomonadota</taxon>
        <taxon>Betaproteobacteria</taxon>
        <taxon>Burkholderiales</taxon>
        <taxon>Comamonadaceae</taxon>
        <taxon>Comamonas</taxon>
    </lineage>
</organism>
<dbReference type="RefSeq" id="WP_054910542.1">
    <property type="nucleotide sequence ID" value="NZ_CAHPRW010000019.1"/>
</dbReference>
<name>A0AA42HQZ4_9BURK</name>
<evidence type="ECO:0000256" key="1">
    <source>
        <dbReference type="ARBA" id="ARBA00022679"/>
    </source>
</evidence>
<dbReference type="SUPFAM" id="SSF56112">
    <property type="entry name" value="Protein kinase-like (PK-like)"/>
    <property type="match status" value="1"/>
</dbReference>
<dbReference type="AlphaFoldDB" id="A0AA42HQZ4"/>
<comment type="caution">
    <text evidence="6">The sequence shown here is derived from an EMBL/GenBank/DDBJ whole genome shotgun (WGS) entry which is preliminary data.</text>
</comment>
<keyword evidence="4" id="KW-0067">ATP-binding</keyword>
<reference evidence="6" key="1">
    <citation type="submission" date="2022-09" db="EMBL/GenBank/DDBJ databases">
        <title>Intensive care unit water sources are persistently colonized with multi-drug resistant bacteria and are the site of extensive horizontal gene transfer of antibiotic resistance genes.</title>
        <authorList>
            <person name="Diorio-Toth L."/>
        </authorList>
    </citation>
    <scope>NUCLEOTIDE SEQUENCE</scope>
    <source>
        <strain evidence="6">GD04130</strain>
    </source>
</reference>
<feature type="domain" description="Protein kinase" evidence="5">
    <location>
        <begin position="20"/>
        <end position="348"/>
    </location>
</feature>
<sequence length="447" mass="49784">MSNAEHQALKPLVDEYDNVHQMADELARGGQGVVYRTKDADLAVKQPLDAAGQPDKNANLRERFQHVRLLPIPRRIPVSLPLAILRDEPGYVMRLLNGMKPFASFDLDGRSKKKLEDQSQALPQWLTKIPDKDLALRLLHYAQTGSTRRRSLALAKCAAILARLHSAGLVYGDISTNNAFIGEDDTTDVWLIDADNMRLELPSGGVSVYTPGYGAPEVVQGRDQSRPRTDCWAFAVMTFKLLALCHPFIGKKVLEPEDEEDGWDADPAPNGTATDLNEQAFAGFLPFVDDEDDDSNEGVGGLPRVLVATEGLRRLFQETFGAGRELPHRRPTMAFWILELARAADQSLDCLECGMSHFADEYAQCPYCGAARPAFIRVKTPRWEILIPGGATEFRLPQRLFHPFSFEYFDNTAYEAMLNFAAKTAVPVRGTLPFPDNLTFEFVEGCK</sequence>
<dbReference type="InterPro" id="IPR011009">
    <property type="entry name" value="Kinase-like_dom_sf"/>
</dbReference>
<accession>A0AA42HQZ4</accession>
<evidence type="ECO:0000256" key="2">
    <source>
        <dbReference type="ARBA" id="ARBA00022741"/>
    </source>
</evidence>
<evidence type="ECO:0000259" key="5">
    <source>
        <dbReference type="PROSITE" id="PS50011"/>
    </source>
</evidence>
<dbReference type="Proteomes" id="UP001158297">
    <property type="component" value="Unassembled WGS sequence"/>
</dbReference>
<keyword evidence="6" id="KW-0723">Serine/threonine-protein kinase</keyword>
<dbReference type="Pfam" id="PF00069">
    <property type="entry name" value="Pkinase"/>
    <property type="match status" value="1"/>
</dbReference>
<dbReference type="Gene3D" id="1.10.510.10">
    <property type="entry name" value="Transferase(Phosphotransferase) domain 1"/>
    <property type="match status" value="1"/>
</dbReference>
<evidence type="ECO:0000256" key="4">
    <source>
        <dbReference type="ARBA" id="ARBA00022840"/>
    </source>
</evidence>
<dbReference type="GO" id="GO:0004674">
    <property type="term" value="F:protein serine/threonine kinase activity"/>
    <property type="evidence" value="ECO:0007669"/>
    <property type="project" value="UniProtKB-KW"/>
</dbReference>
<dbReference type="GO" id="GO:0005524">
    <property type="term" value="F:ATP binding"/>
    <property type="evidence" value="ECO:0007669"/>
    <property type="project" value="UniProtKB-KW"/>
</dbReference>
<dbReference type="PANTHER" id="PTHR43289:SF6">
    <property type="entry name" value="SERINE_THREONINE-PROTEIN KINASE NEKL-3"/>
    <property type="match status" value="1"/>
</dbReference>
<proteinExistence type="predicted"/>
<keyword evidence="1" id="KW-0808">Transferase</keyword>
<dbReference type="InterPro" id="IPR000719">
    <property type="entry name" value="Prot_kinase_dom"/>
</dbReference>
<dbReference type="PROSITE" id="PS50011">
    <property type="entry name" value="PROTEIN_KINASE_DOM"/>
    <property type="match status" value="1"/>
</dbReference>
<protein>
    <submittedName>
        <fullName evidence="6">Serine/threonine protein kinase</fullName>
    </submittedName>
</protein>
<keyword evidence="3 6" id="KW-0418">Kinase</keyword>
<evidence type="ECO:0000256" key="3">
    <source>
        <dbReference type="ARBA" id="ARBA00022777"/>
    </source>
</evidence>
<dbReference type="PANTHER" id="PTHR43289">
    <property type="entry name" value="MITOGEN-ACTIVATED PROTEIN KINASE KINASE KINASE 20-RELATED"/>
    <property type="match status" value="1"/>
</dbReference>